<accession>A0A517RB35</accession>
<organism evidence="1 2">
    <name type="scientific">Gimesia alba</name>
    <dbReference type="NCBI Taxonomy" id="2527973"/>
    <lineage>
        <taxon>Bacteria</taxon>
        <taxon>Pseudomonadati</taxon>
        <taxon>Planctomycetota</taxon>
        <taxon>Planctomycetia</taxon>
        <taxon>Planctomycetales</taxon>
        <taxon>Planctomycetaceae</taxon>
        <taxon>Gimesia</taxon>
    </lineage>
</organism>
<protein>
    <recommendedName>
        <fullName evidence="3">Peptidase C1A papain C-terminal domain-containing protein</fullName>
    </recommendedName>
</protein>
<evidence type="ECO:0008006" key="3">
    <source>
        <dbReference type="Google" id="ProtNLM"/>
    </source>
</evidence>
<dbReference type="Gene3D" id="3.90.70.10">
    <property type="entry name" value="Cysteine proteinases"/>
    <property type="match status" value="1"/>
</dbReference>
<dbReference type="SUPFAM" id="SSF54001">
    <property type="entry name" value="Cysteine proteinases"/>
    <property type="match status" value="1"/>
</dbReference>
<dbReference type="EMBL" id="CP036269">
    <property type="protein sequence ID" value="QDT41096.1"/>
    <property type="molecule type" value="Genomic_DNA"/>
</dbReference>
<gene>
    <name evidence="1" type="ORF">Pan241w_11550</name>
</gene>
<reference evidence="1 2" key="1">
    <citation type="submission" date="2019-02" db="EMBL/GenBank/DDBJ databases">
        <title>Deep-cultivation of Planctomycetes and their phenomic and genomic characterization uncovers novel biology.</title>
        <authorList>
            <person name="Wiegand S."/>
            <person name="Jogler M."/>
            <person name="Boedeker C."/>
            <person name="Pinto D."/>
            <person name="Vollmers J."/>
            <person name="Rivas-Marin E."/>
            <person name="Kohn T."/>
            <person name="Peeters S.H."/>
            <person name="Heuer A."/>
            <person name="Rast P."/>
            <person name="Oberbeckmann S."/>
            <person name="Bunk B."/>
            <person name="Jeske O."/>
            <person name="Meyerdierks A."/>
            <person name="Storesund J.E."/>
            <person name="Kallscheuer N."/>
            <person name="Luecker S."/>
            <person name="Lage O.M."/>
            <person name="Pohl T."/>
            <person name="Merkel B.J."/>
            <person name="Hornburger P."/>
            <person name="Mueller R.-W."/>
            <person name="Bruemmer F."/>
            <person name="Labrenz M."/>
            <person name="Spormann A.M."/>
            <person name="Op den Camp H."/>
            <person name="Overmann J."/>
            <person name="Amann R."/>
            <person name="Jetten M.S.M."/>
            <person name="Mascher T."/>
            <person name="Medema M.H."/>
            <person name="Devos D.P."/>
            <person name="Kaster A.-K."/>
            <person name="Ovreas L."/>
            <person name="Rohde M."/>
            <person name="Galperin M.Y."/>
            <person name="Jogler C."/>
        </authorList>
    </citation>
    <scope>NUCLEOTIDE SEQUENCE [LARGE SCALE GENOMIC DNA]</scope>
    <source>
        <strain evidence="1 2">Pan241w</strain>
    </source>
</reference>
<dbReference type="AlphaFoldDB" id="A0A517RB35"/>
<dbReference type="KEGG" id="gaz:Pan241w_11550"/>
<keyword evidence="2" id="KW-1185">Reference proteome</keyword>
<dbReference type="Proteomes" id="UP000317171">
    <property type="component" value="Chromosome"/>
</dbReference>
<proteinExistence type="predicted"/>
<evidence type="ECO:0000313" key="2">
    <source>
        <dbReference type="Proteomes" id="UP000317171"/>
    </source>
</evidence>
<dbReference type="InterPro" id="IPR038765">
    <property type="entry name" value="Papain-like_cys_pep_sf"/>
</dbReference>
<evidence type="ECO:0000313" key="1">
    <source>
        <dbReference type="EMBL" id="QDT41096.1"/>
    </source>
</evidence>
<dbReference type="RefSeq" id="WP_145212142.1">
    <property type="nucleotide sequence ID" value="NZ_CP036269.1"/>
</dbReference>
<sequence>MIQQVNGVDIADLCGWKPNPAGVTSILNDPSNPFPDFTNATYNLRGQFAADMEETLLYEPLLWADPSYRRGAQAIGSCVAWGAELAATLITAKMAYKSRSKKRYAEAATEAIYGGCRVETNGGRRGGYSDGAYGAAAAQFMKEWGVVYRKDYSQETGISEHDLSQYSGSKEKEWGNWGCGGRNDGGKLDQVAKGNPVKLISKVNSFDDVAAAIAISKCPVTIASDYGCSMRRDRNGFCSRSGSWSHQMCLIGVRFDKPGALCAQSWGPNVASGPKYPASMPDNIAGFTWWIPARDVDWICRSGDCWAIGDYANWRRDRTDFKKIFNRFTIGA</sequence>
<dbReference type="OrthoDB" id="241975at2"/>
<name>A0A517RB35_9PLAN</name>